<keyword evidence="1" id="KW-0732">Signal</keyword>
<reference evidence="4" key="1">
    <citation type="submission" date="2020-10" db="EMBL/GenBank/DDBJ databases">
        <authorList>
            <person name="Gilroy R."/>
        </authorList>
    </citation>
    <scope>NUCLEOTIDE SEQUENCE</scope>
    <source>
        <strain evidence="4">CHK160-1198</strain>
    </source>
</reference>
<dbReference type="SUPFAM" id="SSF47090">
    <property type="entry name" value="PGBD-like"/>
    <property type="match status" value="1"/>
</dbReference>
<dbReference type="Pfam" id="PF06725">
    <property type="entry name" value="3D"/>
    <property type="match status" value="1"/>
</dbReference>
<dbReference type="GO" id="GO:0019867">
    <property type="term" value="C:outer membrane"/>
    <property type="evidence" value="ECO:0007669"/>
    <property type="project" value="InterPro"/>
</dbReference>
<name>A0A9D1SLM5_9FIRM</name>
<dbReference type="InterPro" id="IPR010611">
    <property type="entry name" value="3D_dom"/>
</dbReference>
<dbReference type="Pfam" id="PF01471">
    <property type="entry name" value="PG_binding_1"/>
    <property type="match status" value="1"/>
</dbReference>
<evidence type="ECO:0000259" key="3">
    <source>
        <dbReference type="Pfam" id="PF06725"/>
    </source>
</evidence>
<dbReference type="GO" id="GO:0004553">
    <property type="term" value="F:hydrolase activity, hydrolyzing O-glycosyl compounds"/>
    <property type="evidence" value="ECO:0007669"/>
    <property type="project" value="InterPro"/>
</dbReference>
<evidence type="ECO:0000313" key="5">
    <source>
        <dbReference type="Proteomes" id="UP000824099"/>
    </source>
</evidence>
<comment type="caution">
    <text evidence="4">The sequence shown here is derived from an EMBL/GenBank/DDBJ whole genome shotgun (WGS) entry which is preliminary data.</text>
</comment>
<dbReference type="CDD" id="cd22786">
    <property type="entry name" value="DPBB_YuiC-like"/>
    <property type="match status" value="1"/>
</dbReference>
<accession>A0A9D1SLM5</accession>
<dbReference type="Gene3D" id="1.10.101.10">
    <property type="entry name" value="PGBD-like superfamily/PGBD"/>
    <property type="match status" value="1"/>
</dbReference>
<dbReference type="Gene3D" id="2.40.40.10">
    <property type="entry name" value="RlpA-like domain"/>
    <property type="match status" value="1"/>
</dbReference>
<organism evidence="4 5">
    <name type="scientific">Candidatus Avacidaminococcus intestinavium</name>
    <dbReference type="NCBI Taxonomy" id="2840684"/>
    <lineage>
        <taxon>Bacteria</taxon>
        <taxon>Bacillati</taxon>
        <taxon>Bacillota</taxon>
        <taxon>Negativicutes</taxon>
        <taxon>Acidaminococcales</taxon>
        <taxon>Acidaminococcaceae</taxon>
        <taxon>Acidaminococcaceae incertae sedis</taxon>
        <taxon>Candidatus Avacidaminococcus</taxon>
    </lineage>
</organism>
<dbReference type="Proteomes" id="UP000824099">
    <property type="component" value="Unassembled WGS sequence"/>
</dbReference>
<protein>
    <submittedName>
        <fullName evidence="4">Peptidoglycan-binding protein</fullName>
    </submittedName>
</protein>
<evidence type="ECO:0000313" key="4">
    <source>
        <dbReference type="EMBL" id="HIU64999.1"/>
    </source>
</evidence>
<feature type="domain" description="3D" evidence="3">
    <location>
        <begin position="118"/>
        <end position="176"/>
    </location>
</feature>
<proteinExistence type="predicted"/>
<dbReference type="InterPro" id="IPR036366">
    <property type="entry name" value="PGBDSf"/>
</dbReference>
<dbReference type="PANTHER" id="PTHR39160">
    <property type="entry name" value="CELL WALL-BINDING PROTEIN YOCH"/>
    <property type="match status" value="1"/>
</dbReference>
<dbReference type="InterPro" id="IPR002477">
    <property type="entry name" value="Peptidoglycan-bd-like"/>
</dbReference>
<feature type="domain" description="Peptidoglycan binding-like" evidence="2">
    <location>
        <begin position="18"/>
        <end position="70"/>
    </location>
</feature>
<reference evidence="4" key="2">
    <citation type="journal article" date="2021" name="PeerJ">
        <title>Extensive microbial diversity within the chicken gut microbiome revealed by metagenomics and culture.</title>
        <authorList>
            <person name="Gilroy R."/>
            <person name="Ravi A."/>
            <person name="Getino M."/>
            <person name="Pursley I."/>
            <person name="Horton D.L."/>
            <person name="Alikhan N.F."/>
            <person name="Baker D."/>
            <person name="Gharbi K."/>
            <person name="Hall N."/>
            <person name="Watson M."/>
            <person name="Adriaenssens E.M."/>
            <person name="Foster-Nyarko E."/>
            <person name="Jarju S."/>
            <person name="Secka A."/>
            <person name="Antonio M."/>
            <person name="Oren A."/>
            <person name="Chaudhuri R.R."/>
            <person name="La Ragione R."/>
            <person name="Hildebrand F."/>
            <person name="Pallen M.J."/>
        </authorList>
    </citation>
    <scope>NUCLEOTIDE SEQUENCE</scope>
    <source>
        <strain evidence="4">CHK160-1198</strain>
    </source>
</reference>
<dbReference type="EMBL" id="DVNI01000136">
    <property type="protein sequence ID" value="HIU64999.1"/>
    <property type="molecule type" value="Genomic_DNA"/>
</dbReference>
<dbReference type="InterPro" id="IPR036908">
    <property type="entry name" value="RlpA-like_sf"/>
</dbReference>
<evidence type="ECO:0000259" key="2">
    <source>
        <dbReference type="Pfam" id="PF01471"/>
    </source>
</evidence>
<sequence length="176" mass="18571">MTFSPVYANAIIAKAGMSGEKVVQVQAMLFELEILEGSIDGAFGSMTEQAVKSYQKKINAEPDGVVNQELERSLAIDSGLDFAKVKKSFSMNASAYSAQDPGCGPRTATGALVAKGIIAVDPSLIPLGTQVYIPGYGKALAADVGGAIKGHVIDIAFDTHQEALQFGRRNVNVYIM</sequence>
<dbReference type="InterPro" id="IPR036365">
    <property type="entry name" value="PGBD-like_sf"/>
</dbReference>
<evidence type="ECO:0000256" key="1">
    <source>
        <dbReference type="ARBA" id="ARBA00022729"/>
    </source>
</evidence>
<dbReference type="PANTHER" id="PTHR39160:SF4">
    <property type="entry name" value="RESUSCITATION-PROMOTING FACTOR RPFB"/>
    <property type="match status" value="1"/>
</dbReference>
<dbReference type="GO" id="GO:0009254">
    <property type="term" value="P:peptidoglycan turnover"/>
    <property type="evidence" value="ECO:0007669"/>
    <property type="project" value="InterPro"/>
</dbReference>
<gene>
    <name evidence="4" type="ORF">IAB06_08215</name>
</gene>
<dbReference type="SUPFAM" id="SSF50685">
    <property type="entry name" value="Barwin-like endoglucanases"/>
    <property type="match status" value="1"/>
</dbReference>
<dbReference type="InterPro" id="IPR051933">
    <property type="entry name" value="Resuscitation_pf_RpfB"/>
</dbReference>
<dbReference type="AlphaFoldDB" id="A0A9D1SLM5"/>